<dbReference type="Pfam" id="PF00494">
    <property type="entry name" value="SQS_PSY"/>
    <property type="match status" value="1"/>
</dbReference>
<sequence>MTTLMDHPPAELVAEHITHRSRTNFLYSFLILPKAQRKAIETVYAFCRIVDDIVDGDGPAQSDPQRELDRWRAEIQACFNGQPPRHPVARELKIILQTFPIPQEHFLALIRGMEMDLTRRRYASFAELDEYCYHVASVIGLMCIEIFGYRHASARDYAVNLGKALQMVNIVRDVPEDAARGRVYLPLEEMARHGVTEQGLQSGRYDESFARLAAALSARARDFRARALQALCPEDRPAMVAAEIMATIYFKLLDQMEANRFNVFHHRPRLSKLRKAFIATTLLIKTRLLRFGKD</sequence>
<dbReference type="RefSeq" id="WP_211430485.1">
    <property type="nucleotide sequence ID" value="NZ_CP072649.1"/>
</dbReference>
<dbReference type="CDD" id="cd00683">
    <property type="entry name" value="Trans_IPPS_HH"/>
    <property type="match status" value="1"/>
</dbReference>
<gene>
    <name evidence="2" type="primary">hpnD</name>
    <name evidence="2" type="ORF">J8C06_12495</name>
</gene>
<dbReference type="InterPro" id="IPR008949">
    <property type="entry name" value="Isoprenoid_synthase_dom_sf"/>
</dbReference>
<protein>
    <submittedName>
        <fullName evidence="2">Presqualene diphosphate synthase HpnD</fullName>
        <ecNumber evidence="2">2.5.1.103</ecNumber>
    </submittedName>
</protein>
<dbReference type="InterPro" id="IPR044843">
    <property type="entry name" value="Trans_IPPS_bact-type"/>
</dbReference>
<dbReference type="Gene3D" id="1.10.600.10">
    <property type="entry name" value="Farnesyl Diphosphate Synthase"/>
    <property type="match status" value="1"/>
</dbReference>
<reference evidence="2 3" key="1">
    <citation type="submission" date="2021-03" db="EMBL/GenBank/DDBJ databases">
        <title>Genomic and phenotypic characterization of Chloracidobacterium isolates provides evidence for multiple species.</title>
        <authorList>
            <person name="Saini M.K."/>
            <person name="Costas A.M.G."/>
            <person name="Tank M."/>
            <person name="Bryant D.A."/>
        </authorList>
    </citation>
    <scope>NUCLEOTIDE SEQUENCE [LARGE SCALE GENOMIC DNA]</scope>
    <source>
        <strain evidence="2 3">BV2-C</strain>
    </source>
</reference>
<organism evidence="2 3">
    <name type="scientific">Chloracidobacterium validum</name>
    <dbReference type="NCBI Taxonomy" id="2821543"/>
    <lineage>
        <taxon>Bacteria</taxon>
        <taxon>Pseudomonadati</taxon>
        <taxon>Acidobacteriota</taxon>
        <taxon>Terriglobia</taxon>
        <taxon>Terriglobales</taxon>
        <taxon>Acidobacteriaceae</taxon>
        <taxon>Chloracidobacterium</taxon>
    </lineage>
</organism>
<evidence type="ECO:0000256" key="1">
    <source>
        <dbReference type="ARBA" id="ARBA00022679"/>
    </source>
</evidence>
<dbReference type="SUPFAM" id="SSF48576">
    <property type="entry name" value="Terpenoid synthases"/>
    <property type="match status" value="1"/>
</dbReference>
<dbReference type="InterPro" id="IPR019845">
    <property type="entry name" value="Squalene/phytoene_synthase_CS"/>
</dbReference>
<evidence type="ECO:0000313" key="3">
    <source>
        <dbReference type="Proteomes" id="UP000676506"/>
    </source>
</evidence>
<dbReference type="SFLD" id="SFLDG01018">
    <property type="entry name" value="Squalene/Phytoene_Synthase_Lik"/>
    <property type="match status" value="1"/>
</dbReference>
<dbReference type="PROSITE" id="PS01044">
    <property type="entry name" value="SQUALEN_PHYTOEN_SYN_1"/>
    <property type="match status" value="1"/>
</dbReference>
<name>A0ABX8BF16_9BACT</name>
<dbReference type="PROSITE" id="PS01045">
    <property type="entry name" value="SQUALEN_PHYTOEN_SYN_2"/>
    <property type="match status" value="1"/>
</dbReference>
<dbReference type="SFLD" id="SFLDG01212">
    <property type="entry name" value="Phytoene_synthase_like"/>
    <property type="match status" value="1"/>
</dbReference>
<dbReference type="SFLD" id="SFLDS00005">
    <property type="entry name" value="Isoprenoid_Synthase_Type_I"/>
    <property type="match status" value="1"/>
</dbReference>
<proteinExistence type="predicted"/>
<dbReference type="GO" id="GO:0016740">
    <property type="term" value="F:transferase activity"/>
    <property type="evidence" value="ECO:0007669"/>
    <property type="project" value="UniProtKB-KW"/>
</dbReference>
<evidence type="ECO:0000313" key="2">
    <source>
        <dbReference type="EMBL" id="QUW04596.1"/>
    </source>
</evidence>
<dbReference type="EC" id="2.5.1.103" evidence="2"/>
<dbReference type="InterPro" id="IPR017828">
    <property type="entry name" value="SQ_synth_HpnD-like"/>
</dbReference>
<dbReference type="InterPro" id="IPR002060">
    <property type="entry name" value="Squ/phyt_synthse"/>
</dbReference>
<keyword evidence="3" id="KW-1185">Reference proteome</keyword>
<dbReference type="InterPro" id="IPR033904">
    <property type="entry name" value="Trans_IPPS_HH"/>
</dbReference>
<dbReference type="PANTHER" id="PTHR31480">
    <property type="entry name" value="BIFUNCTIONAL LYCOPENE CYCLASE/PHYTOENE SYNTHASE"/>
    <property type="match status" value="1"/>
</dbReference>
<dbReference type="NCBIfam" id="TIGR03465">
    <property type="entry name" value="HpnD"/>
    <property type="match status" value="1"/>
</dbReference>
<accession>A0ABX8BF16</accession>
<dbReference type="EMBL" id="CP072649">
    <property type="protein sequence ID" value="QUW04596.1"/>
    <property type="molecule type" value="Genomic_DNA"/>
</dbReference>
<keyword evidence="1 2" id="KW-0808">Transferase</keyword>
<dbReference type="Proteomes" id="UP000676506">
    <property type="component" value="Chromosome 2"/>
</dbReference>